<sequence>MRIIKHYFQEEVIVHSGSTSPPIRPHFVTPEANTQFSKPFPSAEFDICNRDRAACDEPLLSQQFLCTQTAQICKTNYARDAEELTHISPSHLFYAQQQLQRSPFVGSQSSQISHQLASVRMPMMMTITGSLVPSPNSAFSPPVPSSSLRSVIEAPSPLSEV</sequence>
<dbReference type="AlphaFoldDB" id="A0A3P7XJ17"/>
<evidence type="ECO:0000313" key="3">
    <source>
        <dbReference type="Proteomes" id="UP000267606"/>
    </source>
</evidence>
<feature type="region of interest" description="Disordered" evidence="1">
    <location>
        <begin position="136"/>
        <end position="161"/>
    </location>
</feature>
<dbReference type="Proteomes" id="UP000267606">
    <property type="component" value="Unassembled WGS sequence"/>
</dbReference>
<gene>
    <name evidence="2" type="ORF">OFLC_LOCUS9311</name>
</gene>
<proteinExistence type="predicted"/>
<evidence type="ECO:0000256" key="1">
    <source>
        <dbReference type="SAM" id="MobiDB-lite"/>
    </source>
</evidence>
<evidence type="ECO:0000313" key="2">
    <source>
        <dbReference type="EMBL" id="VDO59637.1"/>
    </source>
</evidence>
<accession>A0A3P7XJ17</accession>
<dbReference type="EMBL" id="UZAJ01011279">
    <property type="protein sequence ID" value="VDO59637.1"/>
    <property type="molecule type" value="Genomic_DNA"/>
</dbReference>
<keyword evidence="3" id="KW-1185">Reference proteome</keyword>
<organism evidence="2 3">
    <name type="scientific">Onchocerca flexuosa</name>
    <dbReference type="NCBI Taxonomy" id="387005"/>
    <lineage>
        <taxon>Eukaryota</taxon>
        <taxon>Metazoa</taxon>
        <taxon>Ecdysozoa</taxon>
        <taxon>Nematoda</taxon>
        <taxon>Chromadorea</taxon>
        <taxon>Rhabditida</taxon>
        <taxon>Spirurina</taxon>
        <taxon>Spiruromorpha</taxon>
        <taxon>Filarioidea</taxon>
        <taxon>Onchocercidae</taxon>
        <taxon>Onchocerca</taxon>
    </lineage>
</organism>
<name>A0A3P7XJ17_9BILA</name>
<reference evidence="2 3" key="1">
    <citation type="submission" date="2018-11" db="EMBL/GenBank/DDBJ databases">
        <authorList>
            <consortium name="Pathogen Informatics"/>
        </authorList>
    </citation>
    <scope>NUCLEOTIDE SEQUENCE [LARGE SCALE GENOMIC DNA]</scope>
</reference>
<protein>
    <submittedName>
        <fullName evidence="2">Uncharacterized protein</fullName>
    </submittedName>
</protein>